<accession>A0A1G7R044</accession>
<gene>
    <name evidence="2" type="ORF">SAMN04488542_12435</name>
</gene>
<evidence type="ECO:0000313" key="2">
    <source>
        <dbReference type="EMBL" id="SDG04115.1"/>
    </source>
</evidence>
<dbReference type="PANTHER" id="PTHR35024:SF4">
    <property type="entry name" value="POLYMER-FORMING CYTOSKELETAL PROTEIN"/>
    <property type="match status" value="1"/>
</dbReference>
<dbReference type="Proteomes" id="UP000198972">
    <property type="component" value="Unassembled WGS sequence"/>
</dbReference>
<name>A0A1G7R044_9BACL</name>
<dbReference type="Pfam" id="PF04519">
    <property type="entry name" value="Bactofilin"/>
    <property type="match status" value="1"/>
</dbReference>
<dbReference type="STRING" id="670482.SAMN04488542_12435"/>
<proteinExistence type="inferred from homology"/>
<evidence type="ECO:0000313" key="3">
    <source>
        <dbReference type="Proteomes" id="UP000198972"/>
    </source>
</evidence>
<comment type="similarity">
    <text evidence="1">Belongs to the bactofilin family.</text>
</comment>
<protein>
    <submittedName>
        <fullName evidence="2">Protein CcmA, bactofilin family</fullName>
    </submittedName>
</protein>
<organism evidence="2 3">
    <name type="scientific">Fontibacillus panacisegetis</name>
    <dbReference type="NCBI Taxonomy" id="670482"/>
    <lineage>
        <taxon>Bacteria</taxon>
        <taxon>Bacillati</taxon>
        <taxon>Bacillota</taxon>
        <taxon>Bacilli</taxon>
        <taxon>Bacillales</taxon>
        <taxon>Paenibacillaceae</taxon>
        <taxon>Fontibacillus</taxon>
    </lineage>
</organism>
<keyword evidence="3" id="KW-1185">Reference proteome</keyword>
<dbReference type="PANTHER" id="PTHR35024">
    <property type="entry name" value="HYPOTHETICAL CYTOSOLIC PROTEIN"/>
    <property type="match status" value="1"/>
</dbReference>
<dbReference type="AlphaFoldDB" id="A0A1G7R044"/>
<evidence type="ECO:0000256" key="1">
    <source>
        <dbReference type="ARBA" id="ARBA00044755"/>
    </source>
</evidence>
<sequence>MKLTFDSEMEDAHSMLRDNKKHNQTTDTLIGQGSVIDGKLDCESNLRIEGKFKGEIHCKGQVIIGETGEANSNIHGTDIVVAGIVIGDITTKGRLTITSSGEVKGNVSVAKLIIAEGGLLIGTSTMEKAASPLPIKEKVSKSAQPEAG</sequence>
<dbReference type="InterPro" id="IPR007607">
    <property type="entry name" value="BacA/B"/>
</dbReference>
<dbReference type="EMBL" id="FNBG01000024">
    <property type="protein sequence ID" value="SDG04115.1"/>
    <property type="molecule type" value="Genomic_DNA"/>
</dbReference>
<reference evidence="2 3" key="1">
    <citation type="submission" date="2016-10" db="EMBL/GenBank/DDBJ databases">
        <authorList>
            <person name="de Groot N.N."/>
        </authorList>
    </citation>
    <scope>NUCLEOTIDE SEQUENCE [LARGE SCALE GENOMIC DNA]</scope>
    <source>
        <strain evidence="2 3">DSM 28129</strain>
    </source>
</reference>